<evidence type="ECO:0000313" key="2">
    <source>
        <dbReference type="EMBL" id="AOS96197.1"/>
    </source>
</evidence>
<evidence type="ECO:0000256" key="1">
    <source>
        <dbReference type="SAM" id="SignalP"/>
    </source>
</evidence>
<dbReference type="Pfam" id="PF11456">
    <property type="entry name" value="DUF3019"/>
    <property type="match status" value="1"/>
</dbReference>
<gene>
    <name evidence="2" type="ORF">AUP74_00729</name>
</gene>
<name>A0A1C9W4X7_9GAMM</name>
<reference evidence="3" key="1">
    <citation type="submission" date="2016-01" db="EMBL/GenBank/DDBJ databases">
        <title>Complete genome sequence of Microbulbifer sp. CCB-MM1, a halophile isolated from Matang Mangrove Forest, Perak.</title>
        <authorList>
            <person name="Moh T.H."/>
            <person name="Dinesh B."/>
            <person name="Lau N.-S."/>
            <person name="Go F."/>
            <person name="Alexander Chong S.-C."/>
        </authorList>
    </citation>
    <scope>NUCLEOTIDE SEQUENCE [LARGE SCALE GENOMIC DNA]</scope>
    <source>
        <strain evidence="3">CCB-MM1</strain>
    </source>
</reference>
<organism evidence="2 3">
    <name type="scientific">Microbulbifer aggregans</name>
    <dbReference type="NCBI Taxonomy" id="1769779"/>
    <lineage>
        <taxon>Bacteria</taxon>
        <taxon>Pseudomonadati</taxon>
        <taxon>Pseudomonadota</taxon>
        <taxon>Gammaproteobacteria</taxon>
        <taxon>Cellvibrionales</taxon>
        <taxon>Microbulbiferaceae</taxon>
        <taxon>Microbulbifer</taxon>
    </lineage>
</organism>
<feature type="chain" id="PRO_5008895438" description="DUF3019 domain-containing protein" evidence="1">
    <location>
        <begin position="24"/>
        <end position="126"/>
    </location>
</feature>
<keyword evidence="3" id="KW-1185">Reference proteome</keyword>
<dbReference type="RefSeq" id="WP_069946360.1">
    <property type="nucleotide sequence ID" value="NZ_CP014143.1"/>
</dbReference>
<sequence length="126" mass="13919" precursor="true">MKHSRPLLFALCSTLSFPGVIHAAELNLTPALCAIDEGEEHCAISVSVAFSGDENKRYCLTISGKGLVRCFDSQPLNEMQVYVTADTNTQFLVTEKASGKEVATATLKVARYRPTRHQRRYGWGLL</sequence>
<feature type="signal peptide" evidence="1">
    <location>
        <begin position="1"/>
        <end position="23"/>
    </location>
</feature>
<dbReference type="EMBL" id="CP014143">
    <property type="protein sequence ID" value="AOS96197.1"/>
    <property type="molecule type" value="Genomic_DNA"/>
</dbReference>
<protein>
    <recommendedName>
        <fullName evidence="4">DUF3019 domain-containing protein</fullName>
    </recommendedName>
</protein>
<keyword evidence="1" id="KW-0732">Signal</keyword>
<proteinExistence type="predicted"/>
<dbReference type="AlphaFoldDB" id="A0A1C9W4X7"/>
<dbReference type="STRING" id="1769779.AUP74_00729"/>
<evidence type="ECO:0008006" key="4">
    <source>
        <dbReference type="Google" id="ProtNLM"/>
    </source>
</evidence>
<dbReference type="OrthoDB" id="5738861at2"/>
<dbReference type="InterPro" id="IPR021559">
    <property type="entry name" value="DUF3019"/>
</dbReference>
<dbReference type="Proteomes" id="UP000095672">
    <property type="component" value="Chromosome"/>
</dbReference>
<accession>A0A1C9W4X7</accession>
<dbReference type="KEGG" id="micc:AUP74_00729"/>
<evidence type="ECO:0000313" key="3">
    <source>
        <dbReference type="Proteomes" id="UP000095672"/>
    </source>
</evidence>